<reference evidence="2" key="1">
    <citation type="submission" date="2022-07" db="EMBL/GenBank/DDBJ databases">
        <title>Phylogenomic reconstructions and comparative analyses of Kickxellomycotina fungi.</title>
        <authorList>
            <person name="Reynolds N.K."/>
            <person name="Stajich J.E."/>
            <person name="Barry K."/>
            <person name="Grigoriev I.V."/>
            <person name="Crous P."/>
            <person name="Smith M.E."/>
        </authorList>
    </citation>
    <scope>NUCLEOTIDE SEQUENCE</scope>
    <source>
        <strain evidence="2">RSA 567</strain>
    </source>
</reference>
<dbReference type="AlphaFoldDB" id="A0A9W8B601"/>
<sequence>MSFPLTMAVRTKGSKGPFHQLKPMPWFNVALQTHHFPNTDATHHQPPASQDTAQPEKKALDINLVLPDANASATRSGQHDDRATDSSSGCMEGGGASTNANQSSSTRCLEKNAELRQFIQDNPDYDGRNITIAVIGNGIHPSIDGLETTSQGEPNVIGIGDFTKAETTLPGVTGKMLIIPDSWKSSDGAYYLGSKAIIDLYPMKAREKFFNDSQKQALNDSVKLDTSTEWGDQSAVTFKAKLVEESTENPAMADCLSFFDGYEWRAAIDTTMTGDFRAYDPLDHVNNGDIET</sequence>
<gene>
    <name evidence="2" type="primary">TPP2</name>
    <name evidence="2" type="ORF">H4R34_004234</name>
</gene>
<dbReference type="Gene3D" id="2.20.25.690">
    <property type="match status" value="1"/>
</dbReference>
<comment type="caution">
    <text evidence="2">The sequence shown here is derived from an EMBL/GenBank/DDBJ whole genome shotgun (WGS) entry which is preliminary data.</text>
</comment>
<feature type="region of interest" description="Disordered" evidence="1">
    <location>
        <begin position="70"/>
        <end position="107"/>
    </location>
</feature>
<evidence type="ECO:0000256" key="1">
    <source>
        <dbReference type="SAM" id="MobiDB-lite"/>
    </source>
</evidence>
<evidence type="ECO:0000313" key="3">
    <source>
        <dbReference type="Proteomes" id="UP001151582"/>
    </source>
</evidence>
<dbReference type="EC" id="3.4.14.10" evidence="2"/>
<evidence type="ECO:0000313" key="2">
    <source>
        <dbReference type="EMBL" id="KAJ1975730.1"/>
    </source>
</evidence>
<organism evidence="2 3">
    <name type="scientific">Dimargaris verticillata</name>
    <dbReference type="NCBI Taxonomy" id="2761393"/>
    <lineage>
        <taxon>Eukaryota</taxon>
        <taxon>Fungi</taxon>
        <taxon>Fungi incertae sedis</taxon>
        <taxon>Zoopagomycota</taxon>
        <taxon>Kickxellomycotina</taxon>
        <taxon>Dimargaritomycetes</taxon>
        <taxon>Dimargaritales</taxon>
        <taxon>Dimargaritaceae</taxon>
        <taxon>Dimargaris</taxon>
    </lineage>
</organism>
<feature type="compositionally biased region" description="Polar residues" evidence="1">
    <location>
        <begin position="97"/>
        <end position="107"/>
    </location>
</feature>
<proteinExistence type="predicted"/>
<protein>
    <submittedName>
        <fullName evidence="2">Tripeptidyl-peptidase II Tpp2</fullName>
        <ecNumber evidence="2">3.4.14.10</ecNumber>
    </submittedName>
</protein>
<keyword evidence="3" id="KW-1185">Reference proteome</keyword>
<name>A0A9W8B601_9FUNG</name>
<dbReference type="GO" id="GO:0008240">
    <property type="term" value="F:tripeptidyl-peptidase activity"/>
    <property type="evidence" value="ECO:0007669"/>
    <property type="project" value="UniProtKB-EC"/>
</dbReference>
<accession>A0A9W8B601</accession>
<dbReference type="Proteomes" id="UP001151582">
    <property type="component" value="Unassembled WGS sequence"/>
</dbReference>
<dbReference type="EMBL" id="JANBQB010000498">
    <property type="protein sequence ID" value="KAJ1975730.1"/>
    <property type="molecule type" value="Genomic_DNA"/>
</dbReference>
<keyword evidence="2" id="KW-0378">Hydrolase</keyword>
<dbReference type="OrthoDB" id="10256524at2759"/>